<dbReference type="SUPFAM" id="SSF46955">
    <property type="entry name" value="Putative DNA-binding domain"/>
    <property type="match status" value="1"/>
</dbReference>
<dbReference type="GO" id="GO:0006310">
    <property type="term" value="P:DNA recombination"/>
    <property type="evidence" value="ECO:0007669"/>
    <property type="project" value="UniProtKB-KW"/>
</dbReference>
<dbReference type="EMBL" id="AAGKHU010000118">
    <property type="protein sequence ID" value="EBP0013476.1"/>
    <property type="molecule type" value="Genomic_DNA"/>
</dbReference>
<evidence type="ECO:0000256" key="1">
    <source>
        <dbReference type="ARBA" id="ARBA00023125"/>
    </source>
</evidence>
<keyword evidence="2" id="KW-0233">DNA recombination</keyword>
<reference evidence="4" key="1">
    <citation type="submission" date="2018-07" db="EMBL/GenBank/DDBJ databases">
        <authorList>
            <consortium name="GenomeTrakr network: Whole genome sequencing for foodborne pathogen traceback"/>
        </authorList>
    </citation>
    <scope>NUCLEOTIDE SEQUENCE</scope>
    <source>
        <strain evidence="4">CFSAN018538</strain>
    </source>
</reference>
<dbReference type="InterPro" id="IPR012884">
    <property type="entry name" value="Excisionase-like"/>
</dbReference>
<gene>
    <name evidence="4" type="ORF">HX37_22415</name>
</gene>
<dbReference type="GO" id="GO:0003677">
    <property type="term" value="F:DNA binding"/>
    <property type="evidence" value="ECO:0007669"/>
    <property type="project" value="UniProtKB-KW"/>
</dbReference>
<evidence type="ECO:0000259" key="3">
    <source>
        <dbReference type="Pfam" id="PF07825"/>
    </source>
</evidence>
<dbReference type="InterPro" id="IPR038137">
    <property type="entry name" value="Excisionase-like_sf"/>
</dbReference>
<dbReference type="InterPro" id="IPR009061">
    <property type="entry name" value="DNA-bd_dom_put_sf"/>
</dbReference>
<organism evidence="4">
    <name type="scientific">Salmonella enterica</name>
    <name type="common">Salmonella choleraesuis</name>
    <dbReference type="NCBI Taxonomy" id="28901"/>
    <lineage>
        <taxon>Bacteria</taxon>
        <taxon>Pseudomonadati</taxon>
        <taxon>Pseudomonadota</taxon>
        <taxon>Gammaproteobacteria</taxon>
        <taxon>Enterobacterales</taxon>
        <taxon>Enterobacteriaceae</taxon>
        <taxon>Salmonella</taxon>
    </lineage>
</organism>
<feature type="domain" description="Excisionase-like" evidence="3">
    <location>
        <begin position="4"/>
        <end position="77"/>
    </location>
</feature>
<evidence type="ECO:0000313" key="4">
    <source>
        <dbReference type="EMBL" id="EBP0013476.1"/>
    </source>
</evidence>
<sequence length="82" mass="9698">MGLITLKDWNKKQPIQLCDEQVRRLVRKGLIYPAPEMYGRCYLVEETAVRLNNHQSLIPGNTNNKLLRRIIDGRHEKRRKNS</sequence>
<proteinExistence type="predicted"/>
<name>A0A5U2FA70_SALER</name>
<comment type="caution">
    <text evidence="4">The sequence shown here is derived from an EMBL/GenBank/DDBJ whole genome shotgun (WGS) entry which is preliminary data.</text>
</comment>
<dbReference type="Pfam" id="PF07825">
    <property type="entry name" value="Exc"/>
    <property type="match status" value="1"/>
</dbReference>
<dbReference type="Gene3D" id="1.10.1660.20">
    <property type="match status" value="1"/>
</dbReference>
<evidence type="ECO:0000256" key="2">
    <source>
        <dbReference type="ARBA" id="ARBA00023172"/>
    </source>
</evidence>
<keyword evidence="1" id="KW-0238">DNA-binding</keyword>
<protein>
    <submittedName>
        <fullName evidence="4">Excisionase</fullName>
    </submittedName>
</protein>
<accession>A0A5U2FA70</accession>
<dbReference type="AlphaFoldDB" id="A0A5U2FA70"/>